<gene>
    <name evidence="3" type="ORF">E5334_02450</name>
</gene>
<evidence type="ECO:0000256" key="1">
    <source>
        <dbReference type="SAM" id="MobiDB-lite"/>
    </source>
</evidence>
<keyword evidence="2" id="KW-0812">Transmembrane</keyword>
<evidence type="ECO:0000256" key="2">
    <source>
        <dbReference type="SAM" id="Phobius"/>
    </source>
</evidence>
<organism evidence="3 4">
    <name type="scientific">Muricaecibacterium torontonense</name>
    <dbReference type="NCBI Taxonomy" id="3032871"/>
    <lineage>
        <taxon>Bacteria</taxon>
        <taxon>Bacillati</taxon>
        <taxon>Actinomycetota</taxon>
        <taxon>Coriobacteriia</taxon>
        <taxon>Coriobacteriales</taxon>
        <taxon>Atopobiaceae</taxon>
        <taxon>Muricaecibacterium</taxon>
    </lineage>
</organism>
<accession>A0A4S2F354</accession>
<dbReference type="OrthoDB" id="3186476at2"/>
<keyword evidence="4" id="KW-1185">Reference proteome</keyword>
<keyword evidence="2" id="KW-1133">Transmembrane helix</keyword>
<feature type="transmembrane region" description="Helical" evidence="2">
    <location>
        <begin position="46"/>
        <end position="66"/>
    </location>
</feature>
<keyword evidence="2" id="KW-0472">Membrane</keyword>
<feature type="region of interest" description="Disordered" evidence="1">
    <location>
        <begin position="104"/>
        <end position="184"/>
    </location>
</feature>
<feature type="compositionally biased region" description="Low complexity" evidence="1">
    <location>
        <begin position="119"/>
        <end position="148"/>
    </location>
</feature>
<dbReference type="EMBL" id="SRYE01000001">
    <property type="protein sequence ID" value="TGY63379.1"/>
    <property type="molecule type" value="Genomic_DNA"/>
</dbReference>
<dbReference type="AlphaFoldDB" id="A0A4S2F354"/>
<dbReference type="RefSeq" id="WP_136012006.1">
    <property type="nucleotide sequence ID" value="NZ_SRYE01000001.1"/>
</dbReference>
<dbReference type="Proteomes" id="UP000310263">
    <property type="component" value="Unassembled WGS sequence"/>
</dbReference>
<protein>
    <submittedName>
        <fullName evidence="3">Uncharacterized protein</fullName>
    </submittedName>
</protein>
<reference evidence="3 4" key="1">
    <citation type="submission" date="2019-04" db="EMBL/GenBank/DDBJ databases">
        <title>Microbes associate with the intestines of laboratory mice.</title>
        <authorList>
            <person name="Navarre W."/>
            <person name="Wong E."/>
            <person name="Huang K."/>
            <person name="Tropini C."/>
            <person name="Ng K."/>
            <person name="Yu B."/>
        </authorList>
    </citation>
    <scope>NUCLEOTIDE SEQUENCE [LARGE SCALE GENOMIC DNA]</scope>
    <source>
        <strain evidence="3 4">NM07_P-09</strain>
    </source>
</reference>
<feature type="compositionally biased region" description="Basic and acidic residues" evidence="1">
    <location>
        <begin position="175"/>
        <end position="184"/>
    </location>
</feature>
<comment type="caution">
    <text evidence="3">The sequence shown here is derived from an EMBL/GenBank/DDBJ whole genome shotgun (WGS) entry which is preliminary data.</text>
</comment>
<evidence type="ECO:0000313" key="4">
    <source>
        <dbReference type="Proteomes" id="UP000310263"/>
    </source>
</evidence>
<feature type="transmembrane region" description="Helical" evidence="2">
    <location>
        <begin position="6"/>
        <end position="25"/>
    </location>
</feature>
<name>A0A4S2F354_9ACTN</name>
<sequence length="184" mass="18909">MAADDGFAITVASLLIAVFGVVLGFEAGNRVGETIPDSKTFWKDNAIAYVLGIVVSAFIWAAGWVVLSFGTIGALGGAIAGLRMGYGQSTGPWASLDRFLQRRKSKAAPQGAEKPTPSRPGGSSSSASASQGAAAAAHPKPKKVAAAGTGWAKRKPEDEPESDEPQLISVADPGRQADRRGKSS</sequence>
<proteinExistence type="predicted"/>
<evidence type="ECO:0000313" key="3">
    <source>
        <dbReference type="EMBL" id="TGY63379.1"/>
    </source>
</evidence>